<accession>A0A7H0JXF3</accession>
<reference evidence="3 4" key="1">
    <citation type="submission" date="2020-08" db="EMBL/GenBank/DDBJ databases">
        <title>novel species in genus Corynebacterium.</title>
        <authorList>
            <person name="Zhang G."/>
        </authorList>
    </citation>
    <scope>NUCLEOTIDE SEQUENCE [LARGE SCALE GENOMIC DNA]</scope>
    <source>
        <strain evidence="2">Zg-917</strain>
        <strain evidence="3 4">zg-917</strain>
    </source>
</reference>
<dbReference type="SUPFAM" id="SSF52402">
    <property type="entry name" value="Adenine nucleotide alpha hydrolases-like"/>
    <property type="match status" value="1"/>
</dbReference>
<evidence type="ECO:0000313" key="3">
    <source>
        <dbReference type="Proteomes" id="UP000516235"/>
    </source>
</evidence>
<organism evidence="2 3">
    <name type="scientific">Corynebacterium lujinxingii</name>
    <dbReference type="NCBI Taxonomy" id="2763010"/>
    <lineage>
        <taxon>Bacteria</taxon>
        <taxon>Bacillati</taxon>
        <taxon>Actinomycetota</taxon>
        <taxon>Actinomycetes</taxon>
        <taxon>Mycobacteriales</taxon>
        <taxon>Corynebacteriaceae</taxon>
        <taxon>Corynebacterium</taxon>
    </lineage>
</organism>
<dbReference type="EMBL" id="CP061032">
    <property type="protein sequence ID" value="QNP89719.1"/>
    <property type="molecule type" value="Genomic_DNA"/>
</dbReference>
<dbReference type="RefSeq" id="WP_171192861.1">
    <property type="nucleotide sequence ID" value="NZ_CP061032.1"/>
</dbReference>
<dbReference type="AlphaFoldDB" id="A0A7H0JXF3"/>
<evidence type="ECO:0000313" key="4">
    <source>
        <dbReference type="Proteomes" id="UP000642876"/>
    </source>
</evidence>
<evidence type="ECO:0000313" key="1">
    <source>
        <dbReference type="EMBL" id="MBC3177843.1"/>
    </source>
</evidence>
<dbReference type="KEGG" id="cluj:IAU68_08480"/>
<keyword evidence="4" id="KW-1185">Reference proteome</keyword>
<dbReference type="Proteomes" id="UP000642876">
    <property type="component" value="Unassembled WGS sequence"/>
</dbReference>
<sequence length="571" mass="64509">MNINFVCVRLKDNVESFERRRDAAIDLVRQVAPSENPFYYSDSRVAIYNSNVTDSAWSESPVYRAGATIISFSQPPIPIDIELHNSRAYWDEISNVVASEQYHRLLAGSFGISLQQGNVRVWTDYLGLGRCFYLQNEEFFAASNHLGALTKFATSKLQVDEEALGGFAAVGFYFNDLSPVKGIRHLGKSQLISVDRDGSITKRNYFDLTTLVSPDPEGVSIDETLAELQTVARNTDLLSKETCTVALSGGRDSRMTAAIWLSAGCDADVRTIGTLEGEATIAKELMLRYPEASRSNSVTHRISYPDLKPVSMPFGDRIENAFSLWDGDANPKVLDSAVRFTRPKRVSIGGMGGEICHGYYYLRPGQLEKLAKNVDPLSEIERRFTKRAISDKSREAVSLAVRQTAGEATAHGIHGVERTDYFYLVQKFIRWPRQKTNFASAVFLSSPSFIRASFRIKPKERVEKKLVTDLVAAAIPAWVDVPTYKASSEDLKVYGSAKALSFQKDPEDFWRIFNNADRWQPYFDTSRFEEFIELALADQGLPIHQSWFHTAIWIDETQRHIERLERDRRKL</sequence>
<proteinExistence type="predicted"/>
<name>A0A7H0JXF3_9CORY</name>
<evidence type="ECO:0008006" key="5">
    <source>
        <dbReference type="Google" id="ProtNLM"/>
    </source>
</evidence>
<protein>
    <recommendedName>
        <fullName evidence="5">Asparagine synthetase domain-containing protein</fullName>
    </recommendedName>
</protein>
<dbReference type="EMBL" id="JACMYE010000001">
    <property type="protein sequence ID" value="MBC3177843.1"/>
    <property type="molecule type" value="Genomic_DNA"/>
</dbReference>
<dbReference type="Proteomes" id="UP000516235">
    <property type="component" value="Chromosome"/>
</dbReference>
<gene>
    <name evidence="1" type="ORF">H7348_00720</name>
    <name evidence="2" type="ORF">IAU68_08480</name>
</gene>
<evidence type="ECO:0000313" key="2">
    <source>
        <dbReference type="EMBL" id="QNP89719.1"/>
    </source>
</evidence>